<dbReference type="EMBL" id="ML220161">
    <property type="protein sequence ID" value="TGZ77022.1"/>
    <property type="molecule type" value="Genomic_DNA"/>
</dbReference>
<keyword evidence="2" id="KW-0645">Protease</keyword>
<reference evidence="8 9" key="1">
    <citation type="submission" date="2019-04" db="EMBL/GenBank/DDBJ databases">
        <title>Comparative genomics and transcriptomics to analyze fruiting body development in filamentous ascomycetes.</title>
        <authorList>
            <consortium name="DOE Joint Genome Institute"/>
            <person name="Lutkenhaus R."/>
            <person name="Traeger S."/>
            <person name="Breuer J."/>
            <person name="Kuo A."/>
            <person name="Lipzen A."/>
            <person name="Pangilinan J."/>
            <person name="Dilworth D."/>
            <person name="Sandor L."/>
            <person name="Poggeler S."/>
            <person name="Barry K."/>
            <person name="Grigoriev I.V."/>
            <person name="Nowrousian M."/>
        </authorList>
    </citation>
    <scope>NUCLEOTIDE SEQUENCE [LARGE SCALE GENOMIC DNA]</scope>
    <source>
        <strain evidence="8 9">CBS 389.68</strain>
    </source>
</reference>
<keyword evidence="6" id="KW-0732">Signal</keyword>
<dbReference type="OrthoDB" id="2251794at2759"/>
<dbReference type="InterPro" id="IPR051794">
    <property type="entry name" value="PG_Endopeptidase_C40"/>
</dbReference>
<feature type="compositionally biased region" description="Low complexity" evidence="5">
    <location>
        <begin position="30"/>
        <end position="43"/>
    </location>
</feature>
<feature type="signal peptide" evidence="6">
    <location>
        <begin position="1"/>
        <end position="19"/>
    </location>
</feature>
<dbReference type="STRING" id="341454.A0A4S2MJI9"/>
<dbReference type="GO" id="GO:0008234">
    <property type="term" value="F:cysteine-type peptidase activity"/>
    <property type="evidence" value="ECO:0007669"/>
    <property type="project" value="UniProtKB-KW"/>
</dbReference>
<dbReference type="PROSITE" id="PS51935">
    <property type="entry name" value="NLPC_P60"/>
    <property type="match status" value="1"/>
</dbReference>
<evidence type="ECO:0000259" key="7">
    <source>
        <dbReference type="PROSITE" id="PS51935"/>
    </source>
</evidence>
<feature type="compositionally biased region" description="Basic residues" evidence="5">
    <location>
        <begin position="176"/>
        <end position="189"/>
    </location>
</feature>
<evidence type="ECO:0000256" key="2">
    <source>
        <dbReference type="ARBA" id="ARBA00022670"/>
    </source>
</evidence>
<evidence type="ECO:0000256" key="6">
    <source>
        <dbReference type="SAM" id="SignalP"/>
    </source>
</evidence>
<feature type="region of interest" description="Disordered" evidence="5">
    <location>
        <begin position="149"/>
        <end position="242"/>
    </location>
</feature>
<dbReference type="Proteomes" id="UP000298138">
    <property type="component" value="Unassembled WGS sequence"/>
</dbReference>
<comment type="similarity">
    <text evidence="1">Belongs to the peptidase C40 family.</text>
</comment>
<gene>
    <name evidence="8" type="ORF">EX30DRAFT_375028</name>
</gene>
<feature type="chain" id="PRO_5020837265" description="NlpC/P60 domain-containing protein" evidence="6">
    <location>
        <begin position="20"/>
        <end position="373"/>
    </location>
</feature>
<feature type="region of interest" description="Disordered" evidence="5">
    <location>
        <begin position="22"/>
        <end position="44"/>
    </location>
</feature>
<keyword evidence="9" id="KW-1185">Reference proteome</keyword>
<dbReference type="PANTHER" id="PTHR47359">
    <property type="entry name" value="PEPTIDOGLYCAN DL-ENDOPEPTIDASE CWLO"/>
    <property type="match status" value="1"/>
</dbReference>
<feature type="compositionally biased region" description="Basic and acidic residues" evidence="5">
    <location>
        <begin position="149"/>
        <end position="175"/>
    </location>
</feature>
<dbReference type="InParanoid" id="A0A4S2MJI9"/>
<protein>
    <recommendedName>
        <fullName evidence="7">NlpC/P60 domain-containing protein</fullName>
    </recommendedName>
</protein>
<dbReference type="PANTHER" id="PTHR47359:SF3">
    <property type="entry name" value="NLP_P60 DOMAIN-CONTAINING PROTEIN-RELATED"/>
    <property type="match status" value="1"/>
</dbReference>
<accession>A0A4S2MJI9</accession>
<dbReference type="Pfam" id="PF00877">
    <property type="entry name" value="NLPC_P60"/>
    <property type="match status" value="1"/>
</dbReference>
<organism evidence="8 9">
    <name type="scientific">Ascodesmis nigricans</name>
    <dbReference type="NCBI Taxonomy" id="341454"/>
    <lineage>
        <taxon>Eukaryota</taxon>
        <taxon>Fungi</taxon>
        <taxon>Dikarya</taxon>
        <taxon>Ascomycota</taxon>
        <taxon>Pezizomycotina</taxon>
        <taxon>Pezizomycetes</taxon>
        <taxon>Pezizales</taxon>
        <taxon>Ascodesmidaceae</taxon>
        <taxon>Ascodesmis</taxon>
    </lineage>
</organism>
<dbReference type="SUPFAM" id="SSF54001">
    <property type="entry name" value="Cysteine proteinases"/>
    <property type="match status" value="1"/>
</dbReference>
<dbReference type="GO" id="GO:0006508">
    <property type="term" value="P:proteolysis"/>
    <property type="evidence" value="ECO:0007669"/>
    <property type="project" value="UniProtKB-KW"/>
</dbReference>
<evidence type="ECO:0000313" key="8">
    <source>
        <dbReference type="EMBL" id="TGZ77022.1"/>
    </source>
</evidence>
<evidence type="ECO:0000256" key="3">
    <source>
        <dbReference type="ARBA" id="ARBA00022801"/>
    </source>
</evidence>
<dbReference type="InterPro" id="IPR038765">
    <property type="entry name" value="Papain-like_cys_pep_sf"/>
</dbReference>
<keyword evidence="4" id="KW-0788">Thiol protease</keyword>
<evidence type="ECO:0000256" key="4">
    <source>
        <dbReference type="ARBA" id="ARBA00022807"/>
    </source>
</evidence>
<evidence type="ECO:0000256" key="1">
    <source>
        <dbReference type="ARBA" id="ARBA00007074"/>
    </source>
</evidence>
<feature type="compositionally biased region" description="Basic residues" evidence="5">
    <location>
        <begin position="197"/>
        <end position="236"/>
    </location>
</feature>
<dbReference type="Gene3D" id="3.90.1720.10">
    <property type="entry name" value="endopeptidase domain like (from Nostoc punctiforme)"/>
    <property type="match status" value="1"/>
</dbReference>
<dbReference type="AlphaFoldDB" id="A0A4S2MJI9"/>
<evidence type="ECO:0000256" key="5">
    <source>
        <dbReference type="SAM" id="MobiDB-lite"/>
    </source>
</evidence>
<keyword evidence="3" id="KW-0378">Hydrolase</keyword>
<evidence type="ECO:0000313" key="9">
    <source>
        <dbReference type="Proteomes" id="UP000298138"/>
    </source>
</evidence>
<sequence>MRSFISTLLLLSLSLSATAIPGVPNSDSDPTTAKTPTATKTTALSPPVFTLPARNSTTCTTPQGSGTCTHVSRCGSGGFTVKGFCADDSAEFQCCVQKSCVSTAGKKGWCENIAHGCGVGVTGGGKFVEGNSCGGDATVRCCVLNGGEKKEGDKKDKKEKAEEEREKAKDGWKDKVKSRKKKATAKKTKATATTTTKKTKTTAKPKATTTKKKTTKTTKKKTTKKPKATAAAKKKSGAGIVSKAKSQSGLPYSWGGGGCGGKSRGRTGVGFDCSGLTQYAVCAWSKANGKKITIPRVTGDQYNYGKKVLLKNKKAGDLLFWGKPDCSKRANVYHTAVYAGDGKMVAAKRTGTNVGTFKLETANLCPYVVRHWG</sequence>
<feature type="domain" description="NlpC/P60" evidence="7">
    <location>
        <begin position="234"/>
        <end position="373"/>
    </location>
</feature>
<name>A0A4S2MJI9_9PEZI</name>
<proteinExistence type="inferred from homology"/>
<dbReference type="InterPro" id="IPR000064">
    <property type="entry name" value="NLP_P60_dom"/>
</dbReference>